<dbReference type="EC" id="3.1.1.-" evidence="3"/>
<evidence type="ECO:0000256" key="3">
    <source>
        <dbReference type="RuleBase" id="RU361235"/>
    </source>
</evidence>
<gene>
    <name evidence="6" type="ORF">M501DRAFT_1015046</name>
</gene>
<name>A0A9P4VRK9_9PEZI</name>
<evidence type="ECO:0000259" key="5">
    <source>
        <dbReference type="Pfam" id="PF00135"/>
    </source>
</evidence>
<keyword evidence="7" id="KW-1185">Reference proteome</keyword>
<evidence type="ECO:0000256" key="1">
    <source>
        <dbReference type="ARBA" id="ARBA00005964"/>
    </source>
</evidence>
<accession>A0A9P4VRK9</accession>
<dbReference type="InterPro" id="IPR050309">
    <property type="entry name" value="Type-B_Carboxylest/Lipase"/>
</dbReference>
<dbReference type="PANTHER" id="PTHR11559">
    <property type="entry name" value="CARBOXYLESTERASE"/>
    <property type="match status" value="1"/>
</dbReference>
<evidence type="ECO:0000256" key="2">
    <source>
        <dbReference type="ARBA" id="ARBA00022801"/>
    </source>
</evidence>
<organism evidence="6 7">
    <name type="scientific">Patellaria atrata CBS 101060</name>
    <dbReference type="NCBI Taxonomy" id="1346257"/>
    <lineage>
        <taxon>Eukaryota</taxon>
        <taxon>Fungi</taxon>
        <taxon>Dikarya</taxon>
        <taxon>Ascomycota</taxon>
        <taxon>Pezizomycotina</taxon>
        <taxon>Dothideomycetes</taxon>
        <taxon>Dothideomycetes incertae sedis</taxon>
        <taxon>Patellariales</taxon>
        <taxon>Patellariaceae</taxon>
        <taxon>Patellaria</taxon>
    </lineage>
</organism>
<dbReference type="PROSITE" id="PS00122">
    <property type="entry name" value="CARBOXYLESTERASE_B_1"/>
    <property type="match status" value="1"/>
</dbReference>
<protein>
    <recommendedName>
        <fullName evidence="3">Carboxylic ester hydrolase</fullName>
        <ecNumber evidence="3">3.1.1.-</ecNumber>
    </recommendedName>
</protein>
<dbReference type="InterPro" id="IPR002018">
    <property type="entry name" value="CarbesteraseB"/>
</dbReference>
<feature type="domain" description="Carboxylesterase type B" evidence="5">
    <location>
        <begin position="6"/>
        <end position="412"/>
    </location>
</feature>
<dbReference type="FunFam" id="3.40.50.1820:FF:000299">
    <property type="entry name" value="Carboxylic ester hydrolase"/>
    <property type="match status" value="1"/>
</dbReference>
<proteinExistence type="inferred from homology"/>
<dbReference type="AlphaFoldDB" id="A0A9P4VRK9"/>
<dbReference type="SUPFAM" id="SSF53474">
    <property type="entry name" value="alpha/beta-Hydrolases"/>
    <property type="match status" value="1"/>
</dbReference>
<feature type="region of interest" description="Disordered" evidence="4">
    <location>
        <begin position="36"/>
        <end position="58"/>
    </location>
</feature>
<keyword evidence="2 3" id="KW-0378">Hydrolase</keyword>
<dbReference type="Pfam" id="PF00135">
    <property type="entry name" value="COesterase"/>
    <property type="match status" value="1"/>
</dbReference>
<dbReference type="EMBL" id="MU006092">
    <property type="protein sequence ID" value="KAF2841063.1"/>
    <property type="molecule type" value="Genomic_DNA"/>
</dbReference>
<dbReference type="Gene3D" id="3.40.50.1820">
    <property type="entry name" value="alpha/beta hydrolase"/>
    <property type="match status" value="1"/>
</dbReference>
<evidence type="ECO:0000313" key="6">
    <source>
        <dbReference type="EMBL" id="KAF2841063.1"/>
    </source>
</evidence>
<dbReference type="OrthoDB" id="408631at2759"/>
<evidence type="ECO:0000256" key="4">
    <source>
        <dbReference type="SAM" id="MobiDB-lite"/>
    </source>
</evidence>
<comment type="caution">
    <text evidence="6">The sequence shown here is derived from an EMBL/GenBank/DDBJ whole genome shotgun (WGS) entry which is preliminary data.</text>
</comment>
<evidence type="ECO:0000313" key="7">
    <source>
        <dbReference type="Proteomes" id="UP000799429"/>
    </source>
</evidence>
<sequence length="509" mass="56378">MPYPVINLDYINLIGKYDASYNLSYFRRIPYAAPPTGENRFRRPQPPAQEIDPYETDQPFNVCPQDATNGSEDCLYLGLYSRPWTPDDKARPVFVAFHGGGFFRGGGPFTIPPSGYPILNVSNTNDFILVYPNYRLNAFGFLPGKLVRASGGMADLNVGLLDQQFVLQWVQKYISKFGGDPERVTIWGQSAGGGSVIAQVIANGGSTSPKLFSRAIASSPFWPKTYQYDDPEADDIFLQMVMRTGCDLYTDSLACLKSVDPQKIRDASQAIVGSHTYTTSTYTWAPVIDGVFIKESLTDTVLKGQINVDTVLTIYNSHEGETFMPPGFNSNVTGSFNSTSAGFDDWLRGFLPKLNSSHIVSVNRLYPPAGQTETMSYNTTELRAGLIYRDVVLACPAYWTSKAASKGYLAEYTIAPAKHASDYLYWHLINPDLQDHLLTYKGFTGAFASIIQTGDPNQNKLTPEDQPGLPLVSEGKEFVIDQDAFENLLIVKLREKCEFWAGIGMVINV</sequence>
<reference evidence="6" key="1">
    <citation type="journal article" date="2020" name="Stud. Mycol.">
        <title>101 Dothideomycetes genomes: a test case for predicting lifestyles and emergence of pathogens.</title>
        <authorList>
            <person name="Haridas S."/>
            <person name="Albert R."/>
            <person name="Binder M."/>
            <person name="Bloem J."/>
            <person name="Labutti K."/>
            <person name="Salamov A."/>
            <person name="Andreopoulos B."/>
            <person name="Baker S."/>
            <person name="Barry K."/>
            <person name="Bills G."/>
            <person name="Bluhm B."/>
            <person name="Cannon C."/>
            <person name="Castanera R."/>
            <person name="Culley D."/>
            <person name="Daum C."/>
            <person name="Ezra D."/>
            <person name="Gonzalez J."/>
            <person name="Henrissat B."/>
            <person name="Kuo A."/>
            <person name="Liang C."/>
            <person name="Lipzen A."/>
            <person name="Lutzoni F."/>
            <person name="Magnuson J."/>
            <person name="Mondo S."/>
            <person name="Nolan M."/>
            <person name="Ohm R."/>
            <person name="Pangilinan J."/>
            <person name="Park H.-J."/>
            <person name="Ramirez L."/>
            <person name="Alfaro M."/>
            <person name="Sun H."/>
            <person name="Tritt A."/>
            <person name="Yoshinaga Y."/>
            <person name="Zwiers L.-H."/>
            <person name="Turgeon B."/>
            <person name="Goodwin S."/>
            <person name="Spatafora J."/>
            <person name="Crous P."/>
            <person name="Grigoriev I."/>
        </authorList>
    </citation>
    <scope>NUCLEOTIDE SEQUENCE</scope>
    <source>
        <strain evidence="6">CBS 101060</strain>
    </source>
</reference>
<dbReference type="InterPro" id="IPR029058">
    <property type="entry name" value="AB_hydrolase_fold"/>
</dbReference>
<comment type="similarity">
    <text evidence="1 3">Belongs to the type-B carboxylesterase/lipase family.</text>
</comment>
<dbReference type="Proteomes" id="UP000799429">
    <property type="component" value="Unassembled WGS sequence"/>
</dbReference>
<dbReference type="InterPro" id="IPR019826">
    <property type="entry name" value="Carboxylesterase_B_AS"/>
</dbReference>
<dbReference type="GO" id="GO:0016787">
    <property type="term" value="F:hydrolase activity"/>
    <property type="evidence" value="ECO:0007669"/>
    <property type="project" value="UniProtKB-KW"/>
</dbReference>